<accession>A0ACB8E7Z0</accession>
<comment type="caution">
    <text evidence="1">The sequence shown here is derived from an EMBL/GenBank/DDBJ whole genome shotgun (WGS) entry which is preliminary data.</text>
</comment>
<gene>
    <name evidence="1" type="ORF">K3G42_016546</name>
</gene>
<dbReference type="EMBL" id="CM037623">
    <property type="protein sequence ID" value="KAH7988423.1"/>
    <property type="molecule type" value="Genomic_DNA"/>
</dbReference>
<evidence type="ECO:0000313" key="2">
    <source>
        <dbReference type="Proteomes" id="UP000827872"/>
    </source>
</evidence>
<reference evidence="1" key="1">
    <citation type="submission" date="2021-08" db="EMBL/GenBank/DDBJ databases">
        <title>The first chromosome-level gecko genome reveals the dynamic sex chromosomes of Neotropical dwarf geckos (Sphaerodactylidae: Sphaerodactylus).</title>
        <authorList>
            <person name="Pinto B.J."/>
            <person name="Keating S.E."/>
            <person name="Gamble T."/>
        </authorList>
    </citation>
    <scope>NUCLEOTIDE SEQUENCE</scope>
    <source>
        <strain evidence="1">TG3544</strain>
    </source>
</reference>
<name>A0ACB8E7Z0_9SAUR</name>
<evidence type="ECO:0000313" key="1">
    <source>
        <dbReference type="EMBL" id="KAH7988423.1"/>
    </source>
</evidence>
<proteinExistence type="predicted"/>
<sequence length="104" mass="11669">MQLLGLPEAKILYAYNPSKDREVIVNSVFTTSRHFHVSPVYGRVIPAMGKSYFRVLFLPNEEGSFESSLFINTSSHGVFSYQVFGMGTSKGLFPEDSRKQLANT</sequence>
<organism evidence="1 2">
    <name type="scientific">Sphaerodactylus townsendi</name>
    <dbReference type="NCBI Taxonomy" id="933632"/>
    <lineage>
        <taxon>Eukaryota</taxon>
        <taxon>Metazoa</taxon>
        <taxon>Chordata</taxon>
        <taxon>Craniata</taxon>
        <taxon>Vertebrata</taxon>
        <taxon>Euteleostomi</taxon>
        <taxon>Lepidosauria</taxon>
        <taxon>Squamata</taxon>
        <taxon>Bifurcata</taxon>
        <taxon>Gekkota</taxon>
        <taxon>Sphaerodactylidae</taxon>
        <taxon>Sphaerodactylus</taxon>
    </lineage>
</organism>
<keyword evidence="2" id="KW-1185">Reference proteome</keyword>
<dbReference type="Proteomes" id="UP000827872">
    <property type="component" value="Linkage Group LG10"/>
</dbReference>
<protein>
    <submittedName>
        <fullName evidence="1">Uncharacterized protein</fullName>
    </submittedName>
</protein>